<proteinExistence type="predicted"/>
<dbReference type="Ensembl" id="ENSMMNT00015025605.1">
    <property type="protein sequence ID" value="ENSMMNP00015023304.1"/>
    <property type="gene ID" value="ENSMMNG00015017091.1"/>
</dbReference>
<evidence type="ECO:0000256" key="1">
    <source>
        <dbReference type="SAM" id="MobiDB-lite"/>
    </source>
</evidence>
<sequence>MSLFQTRQFIGSAGQNPLFIFAVKVAASFPWRFTMRKNDDRKAGAKRRRPSSSLVMPAEGASGGIQSPRRGRRSDPAAL</sequence>
<reference evidence="2" key="2">
    <citation type="submission" date="2025-09" db="UniProtKB">
        <authorList>
            <consortium name="Ensembl"/>
        </authorList>
    </citation>
    <scope>IDENTIFICATION</scope>
</reference>
<protein>
    <submittedName>
        <fullName evidence="2">Uncharacterized protein</fullName>
    </submittedName>
</protein>
<dbReference type="Proteomes" id="UP000694561">
    <property type="component" value="Unplaced"/>
</dbReference>
<organism evidence="2 3">
    <name type="scientific">Monodon monoceros</name>
    <name type="common">Narwhal</name>
    <name type="synonym">Ceratodon monodon</name>
    <dbReference type="NCBI Taxonomy" id="40151"/>
    <lineage>
        <taxon>Eukaryota</taxon>
        <taxon>Metazoa</taxon>
        <taxon>Chordata</taxon>
        <taxon>Craniata</taxon>
        <taxon>Vertebrata</taxon>
        <taxon>Euteleostomi</taxon>
        <taxon>Mammalia</taxon>
        <taxon>Eutheria</taxon>
        <taxon>Laurasiatheria</taxon>
        <taxon>Artiodactyla</taxon>
        <taxon>Whippomorpha</taxon>
        <taxon>Cetacea</taxon>
        <taxon>Odontoceti</taxon>
        <taxon>Monodontidae</taxon>
        <taxon>Monodon</taxon>
    </lineage>
</organism>
<accession>A0A8C6BXF2</accession>
<dbReference type="AlphaFoldDB" id="A0A8C6BXF2"/>
<reference evidence="2" key="1">
    <citation type="submission" date="2025-08" db="UniProtKB">
        <authorList>
            <consortium name="Ensembl"/>
        </authorList>
    </citation>
    <scope>IDENTIFICATION</scope>
</reference>
<dbReference type="GeneTree" id="ENSGT01010000228806"/>
<evidence type="ECO:0000313" key="3">
    <source>
        <dbReference type="Proteomes" id="UP000694561"/>
    </source>
</evidence>
<name>A0A8C6BXF2_MONMO</name>
<feature type="region of interest" description="Disordered" evidence="1">
    <location>
        <begin position="36"/>
        <end position="79"/>
    </location>
</feature>
<evidence type="ECO:0000313" key="2">
    <source>
        <dbReference type="Ensembl" id="ENSMMNP00015023304.1"/>
    </source>
</evidence>
<keyword evidence="3" id="KW-1185">Reference proteome</keyword>